<dbReference type="InterPro" id="IPR000014">
    <property type="entry name" value="PAS"/>
</dbReference>
<dbReference type="InterPro" id="IPR027417">
    <property type="entry name" value="P-loop_NTPase"/>
</dbReference>
<dbReference type="SUPFAM" id="SSF52540">
    <property type="entry name" value="P-loop containing nucleoside triphosphate hydrolases"/>
    <property type="match status" value="1"/>
</dbReference>
<dbReference type="KEGG" id="hspo:JGZ69_13320"/>
<dbReference type="Pfam" id="PF25601">
    <property type="entry name" value="AAA_lid_14"/>
    <property type="match status" value="1"/>
</dbReference>
<dbReference type="Gene3D" id="3.30.450.20">
    <property type="entry name" value="PAS domain"/>
    <property type="match status" value="1"/>
</dbReference>
<dbReference type="NCBIfam" id="TIGR00229">
    <property type="entry name" value="sensory_box"/>
    <property type="match status" value="1"/>
</dbReference>
<dbReference type="InterPro" id="IPR002078">
    <property type="entry name" value="Sigma_54_int"/>
</dbReference>
<evidence type="ECO:0000256" key="1">
    <source>
        <dbReference type="ARBA" id="ARBA00022741"/>
    </source>
</evidence>
<dbReference type="Gene3D" id="3.40.50.300">
    <property type="entry name" value="P-loop containing nucleotide triphosphate hydrolases"/>
    <property type="match status" value="1"/>
</dbReference>
<dbReference type="SUPFAM" id="SSF46689">
    <property type="entry name" value="Homeodomain-like"/>
    <property type="match status" value="1"/>
</dbReference>
<dbReference type="Pfam" id="PF14532">
    <property type="entry name" value="Sigma54_activ_2"/>
    <property type="match status" value="1"/>
</dbReference>
<dbReference type="Pfam" id="PF02954">
    <property type="entry name" value="HTH_8"/>
    <property type="match status" value="1"/>
</dbReference>
<protein>
    <submittedName>
        <fullName evidence="7">Sigma 54-interacting transcriptional regulator</fullName>
    </submittedName>
</protein>
<dbReference type="Proteomes" id="UP000595512">
    <property type="component" value="Chromosome"/>
</dbReference>
<sequence length="432" mass="50412">MQLKNEMTIYKTVLDLIDVGVHVIDENGRTILYNKKMIEIEGTDIEDVLDKNILDVFQFYQGEDSTLLKVLHTKEPILNVQQMYFNNKGQEIKTVNNTYPIFDQNTVVGAVEIVRDVTKLERMMKKNTQRETPSTHTFDNISERSFFPKKVIDTGKQAAKNSSTVLIIGESGTGKHILSECIHHENYQAEKRLIIQNCASLPVSMIEQVLIDSMNLLENEKGGTLVIEDIYYLPPASQLHFLNMISTERTYKIICTLGKDPIDLIGSGKLNKTLYYHLSELTIFIPPLRERINTLPSIIKFFLKKYNERYHLNVKKISNDCLESFSDYDWPGNIKELEHVIKNSMKILDNEELLQFHHLPTNFRHRISHDHQLLIQKNPIKPFDEYIQEAEKYYIQKGLQYHQYNITKTAQALQMSRQNLQYRIRKYGIEKP</sequence>
<dbReference type="PANTHER" id="PTHR32071:SF74">
    <property type="entry name" value="TRANSCRIPTIONAL ACTIVATOR ROCR"/>
    <property type="match status" value="1"/>
</dbReference>
<evidence type="ECO:0000256" key="2">
    <source>
        <dbReference type="ARBA" id="ARBA00022840"/>
    </source>
</evidence>
<gene>
    <name evidence="7" type="ORF">JGZ69_13320</name>
</gene>
<dbReference type="PANTHER" id="PTHR32071">
    <property type="entry name" value="TRANSCRIPTIONAL REGULATORY PROTEIN"/>
    <property type="match status" value="1"/>
</dbReference>
<dbReference type="PROSITE" id="PS50045">
    <property type="entry name" value="SIGMA54_INTERACT_4"/>
    <property type="match status" value="1"/>
</dbReference>
<organism evidence="7 8">
    <name type="scientific">Heyndrickxia sporothermodurans</name>
    <dbReference type="NCBI Taxonomy" id="46224"/>
    <lineage>
        <taxon>Bacteria</taxon>
        <taxon>Bacillati</taxon>
        <taxon>Bacillota</taxon>
        <taxon>Bacilli</taxon>
        <taxon>Bacillales</taxon>
        <taxon>Bacillaceae</taxon>
        <taxon>Heyndrickxia</taxon>
    </lineage>
</organism>
<keyword evidence="4" id="KW-0804">Transcription</keyword>
<dbReference type="InterPro" id="IPR009057">
    <property type="entry name" value="Homeodomain-like_sf"/>
</dbReference>
<dbReference type="PROSITE" id="PS50112">
    <property type="entry name" value="PAS"/>
    <property type="match status" value="1"/>
</dbReference>
<dbReference type="GO" id="GO:0005524">
    <property type="term" value="F:ATP binding"/>
    <property type="evidence" value="ECO:0007669"/>
    <property type="project" value="UniProtKB-KW"/>
</dbReference>
<accession>A0AB37H7A1</accession>
<dbReference type="EMBL" id="CP066701">
    <property type="protein sequence ID" value="QQX23846.1"/>
    <property type="molecule type" value="Genomic_DNA"/>
</dbReference>
<evidence type="ECO:0000256" key="4">
    <source>
        <dbReference type="ARBA" id="ARBA00023163"/>
    </source>
</evidence>
<dbReference type="CDD" id="cd00130">
    <property type="entry name" value="PAS"/>
    <property type="match status" value="1"/>
</dbReference>
<evidence type="ECO:0000313" key="7">
    <source>
        <dbReference type="EMBL" id="QQX23846.1"/>
    </source>
</evidence>
<evidence type="ECO:0000313" key="8">
    <source>
        <dbReference type="Proteomes" id="UP000595512"/>
    </source>
</evidence>
<evidence type="ECO:0000259" key="6">
    <source>
        <dbReference type="PROSITE" id="PS50112"/>
    </source>
</evidence>
<dbReference type="AlphaFoldDB" id="A0AB37H7A1"/>
<dbReference type="CDD" id="cd00009">
    <property type="entry name" value="AAA"/>
    <property type="match status" value="1"/>
</dbReference>
<dbReference type="InterPro" id="IPR025662">
    <property type="entry name" value="Sigma_54_int_dom_ATP-bd_1"/>
</dbReference>
<dbReference type="Gene3D" id="1.10.10.60">
    <property type="entry name" value="Homeodomain-like"/>
    <property type="match status" value="1"/>
</dbReference>
<keyword evidence="2" id="KW-0067">ATP-binding</keyword>
<dbReference type="InterPro" id="IPR013656">
    <property type="entry name" value="PAS_4"/>
</dbReference>
<dbReference type="GO" id="GO:0006355">
    <property type="term" value="P:regulation of DNA-templated transcription"/>
    <property type="evidence" value="ECO:0007669"/>
    <property type="project" value="InterPro"/>
</dbReference>
<dbReference type="PROSITE" id="PS00675">
    <property type="entry name" value="SIGMA54_INTERACT_1"/>
    <property type="match status" value="1"/>
</dbReference>
<dbReference type="Pfam" id="PF08448">
    <property type="entry name" value="PAS_4"/>
    <property type="match status" value="1"/>
</dbReference>
<feature type="domain" description="Sigma-54 factor interaction" evidence="5">
    <location>
        <begin position="141"/>
        <end position="346"/>
    </location>
</feature>
<dbReference type="GO" id="GO:0043565">
    <property type="term" value="F:sequence-specific DNA binding"/>
    <property type="evidence" value="ECO:0007669"/>
    <property type="project" value="InterPro"/>
</dbReference>
<keyword evidence="1" id="KW-0547">Nucleotide-binding</keyword>
<dbReference type="RefSeq" id="WP_170112401.1">
    <property type="nucleotide sequence ID" value="NZ_CP066701.1"/>
</dbReference>
<keyword evidence="3" id="KW-0805">Transcription regulation</keyword>
<evidence type="ECO:0000259" key="5">
    <source>
        <dbReference type="PROSITE" id="PS50045"/>
    </source>
</evidence>
<feature type="domain" description="PAS" evidence="6">
    <location>
        <begin position="6"/>
        <end position="64"/>
    </location>
</feature>
<proteinExistence type="predicted"/>
<dbReference type="InterPro" id="IPR035965">
    <property type="entry name" value="PAS-like_dom_sf"/>
</dbReference>
<dbReference type="SUPFAM" id="SSF55785">
    <property type="entry name" value="PYP-like sensor domain (PAS domain)"/>
    <property type="match status" value="1"/>
</dbReference>
<reference evidence="7 8" key="1">
    <citation type="submission" date="2020-12" db="EMBL/GenBank/DDBJ databases">
        <title>Taxonomic evaluation of the Bacillus sporothermodurans group of bacteria based on whole genome sequences.</title>
        <authorList>
            <person name="Fiedler G."/>
            <person name="Herbstmann A.-D."/>
            <person name="Doll E."/>
            <person name="Wenning M."/>
            <person name="Brinks E."/>
            <person name="Kabisch J."/>
            <person name="Breitenwieser F."/>
            <person name="Lappann M."/>
            <person name="Boehnlein C."/>
            <person name="Franz C."/>
        </authorList>
    </citation>
    <scope>NUCLEOTIDE SEQUENCE [LARGE SCALE GENOMIC DNA]</scope>
    <source>
        <strain evidence="7 8">DSM 10599</strain>
    </source>
</reference>
<evidence type="ECO:0000256" key="3">
    <source>
        <dbReference type="ARBA" id="ARBA00023015"/>
    </source>
</evidence>
<dbReference type="InterPro" id="IPR002197">
    <property type="entry name" value="HTH_Fis"/>
</dbReference>
<dbReference type="Gene3D" id="1.10.8.60">
    <property type="match status" value="1"/>
</dbReference>
<dbReference type="PRINTS" id="PR01590">
    <property type="entry name" value="HTHFIS"/>
</dbReference>
<dbReference type="InterPro" id="IPR058031">
    <property type="entry name" value="AAA_lid_NorR"/>
</dbReference>
<name>A0AB37H7A1_9BACI</name>